<sequence>MKQSNVPTTTRKEAASNESSCNMIEEKQLHDQSLQASFGFMDSQQLHTHITPAALGELRSSREDVHGDGPSRRKFEVLSLLERKLHGPAELEEAQHVFMIGRSEAP</sequence>
<reference evidence="3" key="1">
    <citation type="journal article" date="2015" name="Proc. Natl. Acad. Sci. U.S.A.">
        <title>Genome sequencing of adzuki bean (Vigna angularis) provides insight into high starch and low fat accumulation and domestication.</title>
        <authorList>
            <person name="Yang K."/>
            <person name="Tian Z."/>
            <person name="Chen C."/>
            <person name="Luo L."/>
            <person name="Zhao B."/>
            <person name="Wang Z."/>
            <person name="Yu L."/>
            <person name="Li Y."/>
            <person name="Sun Y."/>
            <person name="Li W."/>
            <person name="Chen Y."/>
            <person name="Li Y."/>
            <person name="Zhang Y."/>
            <person name="Ai D."/>
            <person name="Zhao J."/>
            <person name="Shang C."/>
            <person name="Ma Y."/>
            <person name="Wu B."/>
            <person name="Wang M."/>
            <person name="Gao L."/>
            <person name="Sun D."/>
            <person name="Zhang P."/>
            <person name="Guo F."/>
            <person name="Wang W."/>
            <person name="Li Y."/>
            <person name="Wang J."/>
            <person name="Varshney R.K."/>
            <person name="Wang J."/>
            <person name="Ling H.Q."/>
            <person name="Wan P."/>
        </authorList>
    </citation>
    <scope>NUCLEOTIDE SEQUENCE</scope>
    <source>
        <strain evidence="3">cv. Jingnong 6</strain>
    </source>
</reference>
<evidence type="ECO:0000313" key="3">
    <source>
        <dbReference type="Proteomes" id="UP000053144"/>
    </source>
</evidence>
<evidence type="ECO:0000313" key="2">
    <source>
        <dbReference type="EMBL" id="KOM56370.1"/>
    </source>
</evidence>
<organism evidence="2 3">
    <name type="scientific">Phaseolus angularis</name>
    <name type="common">Azuki bean</name>
    <name type="synonym">Vigna angularis</name>
    <dbReference type="NCBI Taxonomy" id="3914"/>
    <lineage>
        <taxon>Eukaryota</taxon>
        <taxon>Viridiplantae</taxon>
        <taxon>Streptophyta</taxon>
        <taxon>Embryophyta</taxon>
        <taxon>Tracheophyta</taxon>
        <taxon>Spermatophyta</taxon>
        <taxon>Magnoliopsida</taxon>
        <taxon>eudicotyledons</taxon>
        <taxon>Gunneridae</taxon>
        <taxon>Pentapetalae</taxon>
        <taxon>rosids</taxon>
        <taxon>fabids</taxon>
        <taxon>Fabales</taxon>
        <taxon>Fabaceae</taxon>
        <taxon>Papilionoideae</taxon>
        <taxon>50 kb inversion clade</taxon>
        <taxon>NPAAA clade</taxon>
        <taxon>indigoferoid/millettioid clade</taxon>
        <taxon>Phaseoleae</taxon>
        <taxon>Vigna</taxon>
    </lineage>
</organism>
<dbReference type="EMBL" id="CM003380">
    <property type="protein sequence ID" value="KOM56370.1"/>
    <property type="molecule type" value="Genomic_DNA"/>
</dbReference>
<feature type="region of interest" description="Disordered" evidence="1">
    <location>
        <begin position="1"/>
        <end position="22"/>
    </location>
</feature>
<gene>
    <name evidence="2" type="ORF">LR48_Vigan10g226200</name>
</gene>
<evidence type="ECO:0000256" key="1">
    <source>
        <dbReference type="SAM" id="MobiDB-lite"/>
    </source>
</evidence>
<accession>A0A0L9VMT8</accession>
<dbReference type="Proteomes" id="UP000053144">
    <property type="component" value="Chromosome 10"/>
</dbReference>
<proteinExistence type="predicted"/>
<name>A0A0L9VMT8_PHAAN</name>
<dbReference type="AlphaFoldDB" id="A0A0L9VMT8"/>
<protein>
    <submittedName>
        <fullName evidence="2">Uncharacterized protein</fullName>
    </submittedName>
</protein>
<dbReference type="Gramene" id="KOM56370">
    <property type="protein sequence ID" value="KOM56370"/>
    <property type="gene ID" value="LR48_Vigan10g226200"/>
</dbReference>